<keyword evidence="7" id="KW-0067">ATP-binding</keyword>
<keyword evidence="6 12" id="KW-0418">Kinase</keyword>
<feature type="domain" description="Histidine kinase/HSP90-like ATPase" evidence="11">
    <location>
        <begin position="308"/>
        <end position="404"/>
    </location>
</feature>
<dbReference type="PANTHER" id="PTHR24421">
    <property type="entry name" value="NITRATE/NITRITE SENSOR PROTEIN NARX-RELATED"/>
    <property type="match status" value="1"/>
</dbReference>
<feature type="coiled-coil region" evidence="9">
    <location>
        <begin position="180"/>
        <end position="207"/>
    </location>
</feature>
<feature type="transmembrane region" description="Helical" evidence="10">
    <location>
        <begin position="101"/>
        <end position="117"/>
    </location>
</feature>
<comment type="caution">
    <text evidence="12">The sequence shown here is derived from an EMBL/GenBank/DDBJ whole genome shotgun (WGS) entry which is preliminary data.</text>
</comment>
<feature type="transmembrane region" description="Helical" evidence="10">
    <location>
        <begin position="149"/>
        <end position="167"/>
    </location>
</feature>
<dbReference type="InterPro" id="IPR050482">
    <property type="entry name" value="Sensor_HK_TwoCompSys"/>
</dbReference>
<keyword evidence="10" id="KW-1133">Transmembrane helix</keyword>
<dbReference type="EC" id="2.7.13.3" evidence="2"/>
<dbReference type="GO" id="GO:0016301">
    <property type="term" value="F:kinase activity"/>
    <property type="evidence" value="ECO:0007669"/>
    <property type="project" value="UniProtKB-KW"/>
</dbReference>
<dbReference type="Pfam" id="PF07730">
    <property type="entry name" value="HisKA_3"/>
    <property type="match status" value="1"/>
</dbReference>
<dbReference type="CDD" id="cd16917">
    <property type="entry name" value="HATPase_UhpB-NarQ-NarX-like"/>
    <property type="match status" value="1"/>
</dbReference>
<dbReference type="Gene3D" id="1.20.5.1930">
    <property type="match status" value="1"/>
</dbReference>
<keyword evidence="9" id="KW-0175">Coiled coil</keyword>
<protein>
    <recommendedName>
        <fullName evidence="2">histidine kinase</fullName>
        <ecNumber evidence="2">2.7.13.3</ecNumber>
    </recommendedName>
</protein>
<sequence length="412" mass="43750">MSRAFAPAPAGPAALPALRFARSRAVASWVIACFMFAMNVGMLATVYDAPVELTVPLAAACAAPVTICGRRPLTAWLMIYVGMLVTPALVSPPVANNPWPWLPMPVVAYLIVLFALAQHRPRWTLAAVWALSLLGALVDVSLMPTSSTSPAVVLQLVTAVVPVPLIVGDNLRWRRLAQARVAEQEQISAAERARRELLEERTRIAREMHDVVAHHMSVIAVQASSAARRLGGVPAEAEREFDSIGTAARQSLAEMRRLLGVLRSDDATPRRTPLPGLDQLDVLMESARQAGTPVELTVSGLPAYLPPGTELPVYRIVQEALSNVIRHAPGAATAVTVTGNGTGLRVVVENAPPADAGRALAEPAGTGHGLAGMRERAALVGGVLLTLPTPRGGFRVELTLPLARAEHEEEPS</sequence>
<dbReference type="InterPro" id="IPR003594">
    <property type="entry name" value="HATPase_dom"/>
</dbReference>
<gene>
    <name evidence="12" type="ORF">ACFFV7_48660</name>
</gene>
<comment type="catalytic activity">
    <reaction evidence="1">
        <text>ATP + protein L-histidine = ADP + protein N-phospho-L-histidine.</text>
        <dbReference type="EC" id="2.7.13.3"/>
    </reaction>
</comment>
<dbReference type="Pfam" id="PF02518">
    <property type="entry name" value="HATPase_c"/>
    <property type="match status" value="1"/>
</dbReference>
<dbReference type="InterPro" id="IPR036890">
    <property type="entry name" value="HATPase_C_sf"/>
</dbReference>
<evidence type="ECO:0000259" key="11">
    <source>
        <dbReference type="SMART" id="SM00387"/>
    </source>
</evidence>
<evidence type="ECO:0000256" key="9">
    <source>
        <dbReference type="SAM" id="Coils"/>
    </source>
</evidence>
<dbReference type="Gene3D" id="3.30.565.10">
    <property type="entry name" value="Histidine kinase-like ATPase, C-terminal domain"/>
    <property type="match status" value="1"/>
</dbReference>
<feature type="transmembrane region" description="Helical" evidence="10">
    <location>
        <begin position="76"/>
        <end position="95"/>
    </location>
</feature>
<evidence type="ECO:0000256" key="10">
    <source>
        <dbReference type="SAM" id="Phobius"/>
    </source>
</evidence>
<evidence type="ECO:0000256" key="7">
    <source>
        <dbReference type="ARBA" id="ARBA00022840"/>
    </source>
</evidence>
<accession>A0ABV5IX34</accession>
<evidence type="ECO:0000256" key="8">
    <source>
        <dbReference type="ARBA" id="ARBA00023012"/>
    </source>
</evidence>
<keyword evidence="10" id="KW-0472">Membrane</keyword>
<keyword evidence="8" id="KW-0902">Two-component regulatory system</keyword>
<evidence type="ECO:0000256" key="1">
    <source>
        <dbReference type="ARBA" id="ARBA00000085"/>
    </source>
</evidence>
<dbReference type="SUPFAM" id="SSF55874">
    <property type="entry name" value="ATPase domain of HSP90 chaperone/DNA topoisomerase II/histidine kinase"/>
    <property type="match status" value="1"/>
</dbReference>
<evidence type="ECO:0000256" key="4">
    <source>
        <dbReference type="ARBA" id="ARBA00022679"/>
    </source>
</evidence>
<dbReference type="InterPro" id="IPR011712">
    <property type="entry name" value="Sig_transdc_His_kin_sub3_dim/P"/>
</dbReference>
<dbReference type="RefSeq" id="WP_189651847.1">
    <property type="nucleotide sequence ID" value="NZ_BMRC01000022.1"/>
</dbReference>
<feature type="transmembrane region" description="Helical" evidence="10">
    <location>
        <begin position="26"/>
        <end position="47"/>
    </location>
</feature>
<reference evidence="12 13" key="1">
    <citation type="submission" date="2024-09" db="EMBL/GenBank/DDBJ databases">
        <authorList>
            <person name="Sun Q."/>
            <person name="Mori K."/>
        </authorList>
    </citation>
    <scope>NUCLEOTIDE SEQUENCE [LARGE SCALE GENOMIC DNA]</scope>
    <source>
        <strain evidence="12 13">CCM 3426</strain>
    </source>
</reference>
<dbReference type="EMBL" id="JBHMEI010000095">
    <property type="protein sequence ID" value="MFB9209130.1"/>
    <property type="molecule type" value="Genomic_DNA"/>
</dbReference>
<keyword evidence="10" id="KW-0812">Transmembrane</keyword>
<evidence type="ECO:0000256" key="5">
    <source>
        <dbReference type="ARBA" id="ARBA00022741"/>
    </source>
</evidence>
<dbReference type="PANTHER" id="PTHR24421:SF10">
    <property type="entry name" value="NITRATE_NITRITE SENSOR PROTEIN NARQ"/>
    <property type="match status" value="1"/>
</dbReference>
<evidence type="ECO:0000256" key="2">
    <source>
        <dbReference type="ARBA" id="ARBA00012438"/>
    </source>
</evidence>
<evidence type="ECO:0000313" key="13">
    <source>
        <dbReference type="Proteomes" id="UP001589647"/>
    </source>
</evidence>
<dbReference type="SMART" id="SM00387">
    <property type="entry name" value="HATPase_c"/>
    <property type="match status" value="1"/>
</dbReference>
<evidence type="ECO:0000256" key="3">
    <source>
        <dbReference type="ARBA" id="ARBA00022553"/>
    </source>
</evidence>
<dbReference type="Proteomes" id="UP001589647">
    <property type="component" value="Unassembled WGS sequence"/>
</dbReference>
<evidence type="ECO:0000313" key="12">
    <source>
        <dbReference type="EMBL" id="MFB9209130.1"/>
    </source>
</evidence>
<name>A0ABV5IX34_9ACTN</name>
<feature type="transmembrane region" description="Helical" evidence="10">
    <location>
        <begin position="124"/>
        <end position="143"/>
    </location>
</feature>
<keyword evidence="3" id="KW-0597">Phosphoprotein</keyword>
<evidence type="ECO:0000256" key="6">
    <source>
        <dbReference type="ARBA" id="ARBA00022777"/>
    </source>
</evidence>
<keyword evidence="4" id="KW-0808">Transferase</keyword>
<keyword evidence="13" id="KW-1185">Reference proteome</keyword>
<keyword evidence="5" id="KW-0547">Nucleotide-binding</keyword>
<proteinExistence type="predicted"/>
<organism evidence="12 13">
    <name type="scientific">Nonomuraea spiralis</name>
    <dbReference type="NCBI Taxonomy" id="46182"/>
    <lineage>
        <taxon>Bacteria</taxon>
        <taxon>Bacillati</taxon>
        <taxon>Actinomycetota</taxon>
        <taxon>Actinomycetes</taxon>
        <taxon>Streptosporangiales</taxon>
        <taxon>Streptosporangiaceae</taxon>
        <taxon>Nonomuraea</taxon>
    </lineage>
</organism>